<dbReference type="Pfam" id="PF13692">
    <property type="entry name" value="Glyco_trans_1_4"/>
    <property type="match status" value="1"/>
</dbReference>
<dbReference type="AlphaFoldDB" id="A0A5K7SE11"/>
<dbReference type="PANTHER" id="PTHR45947">
    <property type="entry name" value="SULFOQUINOVOSYL TRANSFERASE SQD2"/>
    <property type="match status" value="1"/>
</dbReference>
<organism evidence="2 3">
    <name type="scientific">Aquipluma nitroreducens</name>
    <dbReference type="NCBI Taxonomy" id="2010828"/>
    <lineage>
        <taxon>Bacteria</taxon>
        <taxon>Pseudomonadati</taxon>
        <taxon>Bacteroidota</taxon>
        <taxon>Bacteroidia</taxon>
        <taxon>Marinilabiliales</taxon>
        <taxon>Prolixibacteraceae</taxon>
        <taxon>Aquipluma</taxon>
    </lineage>
</organism>
<dbReference type="InterPro" id="IPR050194">
    <property type="entry name" value="Glycosyltransferase_grp1"/>
</dbReference>
<dbReference type="Gene3D" id="3.40.50.2000">
    <property type="entry name" value="Glycogen Phosphorylase B"/>
    <property type="match status" value="2"/>
</dbReference>
<keyword evidence="3" id="KW-1185">Reference proteome</keyword>
<feature type="domain" description="Glycosyltransferase subfamily 4-like N-terminal" evidence="1">
    <location>
        <begin position="125"/>
        <end position="230"/>
    </location>
</feature>
<evidence type="ECO:0000259" key="1">
    <source>
        <dbReference type="Pfam" id="PF13439"/>
    </source>
</evidence>
<evidence type="ECO:0000313" key="2">
    <source>
        <dbReference type="EMBL" id="BBE19706.1"/>
    </source>
</evidence>
<dbReference type="KEGG" id="anf:AQPE_3894"/>
<dbReference type="PANTHER" id="PTHR45947:SF14">
    <property type="entry name" value="SLL1723 PROTEIN"/>
    <property type="match status" value="1"/>
</dbReference>
<protein>
    <submittedName>
        <fullName evidence="2">Glycosyltransferase</fullName>
    </submittedName>
</protein>
<dbReference type="EMBL" id="AP018694">
    <property type="protein sequence ID" value="BBE19706.1"/>
    <property type="molecule type" value="Genomic_DNA"/>
</dbReference>
<proteinExistence type="predicted"/>
<accession>A0A5K7SE11</accession>
<dbReference type="RefSeq" id="WP_318347930.1">
    <property type="nucleotide sequence ID" value="NZ_AP018694.1"/>
</dbReference>
<evidence type="ECO:0000313" key="3">
    <source>
        <dbReference type="Proteomes" id="UP001193389"/>
    </source>
</evidence>
<dbReference type="CDD" id="cd03801">
    <property type="entry name" value="GT4_PimA-like"/>
    <property type="match status" value="1"/>
</dbReference>
<gene>
    <name evidence="2" type="ORF">AQPE_3894</name>
</gene>
<name>A0A5K7SE11_9BACT</name>
<reference evidence="2" key="1">
    <citation type="journal article" date="2020" name="Int. J. Syst. Evol. Microbiol.">
        <title>Aquipluma nitroreducens gen. nov. sp. nov., a novel facultatively anaerobic bacterium isolated from a freshwater lake.</title>
        <authorList>
            <person name="Watanabe M."/>
            <person name="Kojima H."/>
            <person name="Fukui M."/>
        </authorList>
    </citation>
    <scope>NUCLEOTIDE SEQUENCE</scope>
    <source>
        <strain evidence="2">MeG22</strain>
    </source>
</reference>
<sequence length="430" mass="47865">MKIAHIIPGSGGSFYCGNCMRDSKYIRALRDLGHQVIKVPLYLPIFDDAHDLDEVPVFYGAVNLYLKQQFPILRHMPAFVEHALDSKSVLEMAARKAGSTRAKGLEGMTISMLLGEDGGQKEELERLVDWLADEAKPDVVHLSNALLLGLAHRIKQRMNVSMVCSLQDEDVWVDAMDDHFRKEVWDLMSERGKDVDVFIPVSNYFASEIHQRMTIPEKKMQTVHLGVDTADYSPKPITKKEPVIGYLSRMCDENGLAVLVDAFILLRENPEYSTVQLKITGGKTGDDLQFIKDQKRKLAKAKLEADVFWVDEFEGEERQKFFDSVRLISVPVLNGEAFGLYMLEAMASGIPMVQPALGAFPEVIELSGGGVIYGENKPELLAKALGKLIFNDAHLQELSAAGIAGVKAHFDIHAQAKKMVVVYESAVKSS</sequence>
<dbReference type="Pfam" id="PF13439">
    <property type="entry name" value="Glyco_transf_4"/>
    <property type="match status" value="1"/>
</dbReference>
<dbReference type="SUPFAM" id="SSF53756">
    <property type="entry name" value="UDP-Glycosyltransferase/glycogen phosphorylase"/>
    <property type="match status" value="1"/>
</dbReference>
<dbReference type="Proteomes" id="UP001193389">
    <property type="component" value="Chromosome"/>
</dbReference>
<dbReference type="InterPro" id="IPR028098">
    <property type="entry name" value="Glyco_trans_4-like_N"/>
</dbReference>
<dbReference type="GO" id="GO:0016757">
    <property type="term" value="F:glycosyltransferase activity"/>
    <property type="evidence" value="ECO:0007669"/>
    <property type="project" value="UniProtKB-ARBA"/>
</dbReference>